<evidence type="ECO:0000259" key="14">
    <source>
        <dbReference type="PROSITE" id="PS51479"/>
    </source>
</evidence>
<evidence type="ECO:0000256" key="13">
    <source>
        <dbReference type="SAM" id="MobiDB-lite"/>
    </source>
</evidence>
<proteinExistence type="inferred from homology"/>
<dbReference type="GO" id="GO:0043175">
    <property type="term" value="F:RNA polymerase core enzyme binding"/>
    <property type="evidence" value="ECO:0007669"/>
    <property type="project" value="UniProtKB-UniRule"/>
</dbReference>
<evidence type="ECO:0000256" key="5">
    <source>
        <dbReference type="ARBA" id="ARBA00022801"/>
    </source>
</evidence>
<name>A0A4S2N8R6_9PEZI</name>
<evidence type="ECO:0000256" key="10">
    <source>
        <dbReference type="ARBA" id="ARBA00048336"/>
    </source>
</evidence>
<reference evidence="15 16" key="1">
    <citation type="submission" date="2019-04" db="EMBL/GenBank/DDBJ databases">
        <title>Comparative genomics and transcriptomics to analyze fruiting body development in filamentous ascomycetes.</title>
        <authorList>
            <consortium name="DOE Joint Genome Institute"/>
            <person name="Lutkenhaus R."/>
            <person name="Traeger S."/>
            <person name="Breuer J."/>
            <person name="Kuo A."/>
            <person name="Lipzen A."/>
            <person name="Pangilinan J."/>
            <person name="Dilworth D."/>
            <person name="Sandor L."/>
            <person name="Poggeler S."/>
            <person name="Barry K."/>
            <person name="Grigoriev I.V."/>
            <person name="Nowrousian M."/>
        </authorList>
    </citation>
    <scope>NUCLEOTIDE SEQUENCE [LARGE SCALE GENOMIC DNA]</scope>
    <source>
        <strain evidence="15 16">CBS 389.68</strain>
    </source>
</reference>
<feature type="compositionally biased region" description="Basic residues" evidence="13">
    <location>
        <begin position="10"/>
        <end position="19"/>
    </location>
</feature>
<keyword evidence="7 12" id="KW-0904">Protein phosphatase</keyword>
<feature type="compositionally biased region" description="Low complexity" evidence="13">
    <location>
        <begin position="20"/>
        <end position="55"/>
    </location>
</feature>
<sequence length="182" mass="20043">MATIAPTRNPPKKPTHKKPGPSSRITPTSSSSPTNTPTNRGTPQPSSTTTTISLNSPPPSTPSTQRTPSEIRRIALHHASAIQLHKSLEASILNSILNLIDLPPPAPLTFKHHLRFFTPSDYDSLIEERNIENLCGYALCANPPKRVKSTGRLVPVDGGRRWVERKQVERFCGEACGRLWRS</sequence>
<keyword evidence="3 12" id="KW-0479">Metal-binding</keyword>
<protein>
    <recommendedName>
        <fullName evidence="12">RNA polymerase II subunit B1 CTD phosphatase RPAP2 homolog</fullName>
        <ecNumber evidence="12">3.1.3.16</ecNumber>
    </recommendedName>
</protein>
<dbReference type="OrthoDB" id="2590500at2759"/>
<dbReference type="InterPro" id="IPR038534">
    <property type="entry name" value="Rtr1/RPAP2_sf"/>
</dbReference>
<evidence type="ECO:0000256" key="6">
    <source>
        <dbReference type="ARBA" id="ARBA00022833"/>
    </source>
</evidence>
<keyword evidence="8 12" id="KW-0539">Nucleus</keyword>
<gene>
    <name evidence="15" type="ORF">EX30DRAFT_27730</name>
</gene>
<dbReference type="GO" id="GO:0008420">
    <property type="term" value="F:RNA polymerase II CTD heptapeptide repeat phosphatase activity"/>
    <property type="evidence" value="ECO:0007669"/>
    <property type="project" value="UniProtKB-UniRule"/>
</dbReference>
<comment type="function">
    <text evidence="12">Putative RNA polymerase II subunit B1 C-terminal domain (CTD) phosphatase involved in RNA polymerase II transcription regulation.</text>
</comment>
<dbReference type="GO" id="GO:0005634">
    <property type="term" value="C:nucleus"/>
    <property type="evidence" value="ECO:0007669"/>
    <property type="project" value="UniProtKB-SubCell"/>
</dbReference>
<dbReference type="PANTHER" id="PTHR14732">
    <property type="entry name" value="RNA POLYMERASE II SUBUNIT B1 CTD PHOSPHATASE RPAP2-RELATED"/>
    <property type="match status" value="1"/>
</dbReference>
<keyword evidence="6 12" id="KW-0862">Zinc</keyword>
<feature type="domain" description="RTR1-type" evidence="14">
    <location>
        <begin position="112"/>
        <end position="182"/>
    </location>
</feature>
<comment type="catalytic activity">
    <reaction evidence="9 12">
        <text>O-phospho-L-seryl-[protein] + H2O = L-seryl-[protein] + phosphate</text>
        <dbReference type="Rhea" id="RHEA:20629"/>
        <dbReference type="Rhea" id="RHEA-COMP:9863"/>
        <dbReference type="Rhea" id="RHEA-COMP:11604"/>
        <dbReference type="ChEBI" id="CHEBI:15377"/>
        <dbReference type="ChEBI" id="CHEBI:29999"/>
        <dbReference type="ChEBI" id="CHEBI:43474"/>
        <dbReference type="ChEBI" id="CHEBI:83421"/>
        <dbReference type="EC" id="3.1.3.16"/>
    </reaction>
</comment>
<accession>A0A4S2N8R6</accession>
<evidence type="ECO:0000256" key="1">
    <source>
        <dbReference type="ARBA" id="ARBA00004123"/>
    </source>
</evidence>
<evidence type="ECO:0000313" key="16">
    <source>
        <dbReference type="Proteomes" id="UP000298138"/>
    </source>
</evidence>
<evidence type="ECO:0000313" key="15">
    <source>
        <dbReference type="EMBL" id="TGZ85584.1"/>
    </source>
</evidence>
<evidence type="ECO:0000256" key="12">
    <source>
        <dbReference type="RuleBase" id="RU367080"/>
    </source>
</evidence>
<evidence type="ECO:0000256" key="11">
    <source>
        <dbReference type="PROSITE-ProRule" id="PRU00812"/>
    </source>
</evidence>
<feature type="region of interest" description="Disordered" evidence="13">
    <location>
        <begin position="1"/>
        <end position="68"/>
    </location>
</feature>
<dbReference type="InterPro" id="IPR007308">
    <property type="entry name" value="Rtr1/RPAP2_dom"/>
</dbReference>
<comment type="similarity">
    <text evidence="2 11 12">Belongs to the RPAP2 family.</text>
</comment>
<evidence type="ECO:0000256" key="9">
    <source>
        <dbReference type="ARBA" id="ARBA00047761"/>
    </source>
</evidence>
<dbReference type="AlphaFoldDB" id="A0A4S2N8R6"/>
<dbReference type="Pfam" id="PF04181">
    <property type="entry name" value="RPAP2_Rtr1"/>
    <property type="match status" value="1"/>
</dbReference>
<keyword evidence="5 12" id="KW-0378">Hydrolase</keyword>
<comment type="catalytic activity">
    <reaction evidence="10 12">
        <text>O-phospho-L-threonyl-[protein] + H2O = L-threonyl-[protein] + phosphate</text>
        <dbReference type="Rhea" id="RHEA:47004"/>
        <dbReference type="Rhea" id="RHEA-COMP:11060"/>
        <dbReference type="Rhea" id="RHEA-COMP:11605"/>
        <dbReference type="ChEBI" id="CHEBI:15377"/>
        <dbReference type="ChEBI" id="CHEBI:30013"/>
        <dbReference type="ChEBI" id="CHEBI:43474"/>
        <dbReference type="ChEBI" id="CHEBI:61977"/>
        <dbReference type="EC" id="3.1.3.16"/>
    </reaction>
</comment>
<dbReference type="PROSITE" id="PS51479">
    <property type="entry name" value="ZF_RTR1"/>
    <property type="match status" value="1"/>
</dbReference>
<evidence type="ECO:0000256" key="8">
    <source>
        <dbReference type="ARBA" id="ARBA00023242"/>
    </source>
</evidence>
<dbReference type="STRING" id="341454.A0A4S2N8R6"/>
<evidence type="ECO:0000256" key="2">
    <source>
        <dbReference type="ARBA" id="ARBA00005676"/>
    </source>
</evidence>
<comment type="subcellular location">
    <subcellularLocation>
        <location evidence="1 12">Nucleus</location>
    </subcellularLocation>
</comment>
<evidence type="ECO:0000256" key="7">
    <source>
        <dbReference type="ARBA" id="ARBA00022912"/>
    </source>
</evidence>
<organism evidence="15 16">
    <name type="scientific">Ascodesmis nigricans</name>
    <dbReference type="NCBI Taxonomy" id="341454"/>
    <lineage>
        <taxon>Eukaryota</taxon>
        <taxon>Fungi</taxon>
        <taxon>Dikarya</taxon>
        <taxon>Ascomycota</taxon>
        <taxon>Pezizomycotina</taxon>
        <taxon>Pezizomycetes</taxon>
        <taxon>Pezizales</taxon>
        <taxon>Ascodesmidaceae</taxon>
        <taxon>Ascodesmis</taxon>
    </lineage>
</organism>
<dbReference type="Gene3D" id="1.25.40.820">
    <property type="match status" value="1"/>
</dbReference>
<dbReference type="Proteomes" id="UP000298138">
    <property type="component" value="Unassembled WGS sequence"/>
</dbReference>
<dbReference type="InterPro" id="IPR039693">
    <property type="entry name" value="Rtr1/RPAP2"/>
</dbReference>
<evidence type="ECO:0000256" key="3">
    <source>
        <dbReference type="ARBA" id="ARBA00022723"/>
    </source>
</evidence>
<dbReference type="GO" id="GO:0005737">
    <property type="term" value="C:cytoplasm"/>
    <property type="evidence" value="ECO:0007669"/>
    <property type="project" value="TreeGrafter"/>
</dbReference>
<dbReference type="EC" id="3.1.3.16" evidence="12"/>
<dbReference type="InParanoid" id="A0A4S2N8R6"/>
<evidence type="ECO:0000256" key="4">
    <source>
        <dbReference type="ARBA" id="ARBA00022771"/>
    </source>
</evidence>
<dbReference type="PANTHER" id="PTHR14732:SF0">
    <property type="entry name" value="RNA POLYMERASE II SUBUNIT B1 CTD PHOSPHATASE RPAP2-RELATED"/>
    <property type="match status" value="1"/>
</dbReference>
<dbReference type="GO" id="GO:0008270">
    <property type="term" value="F:zinc ion binding"/>
    <property type="evidence" value="ECO:0007669"/>
    <property type="project" value="UniProtKB-KW"/>
</dbReference>
<dbReference type="EMBL" id="ML220112">
    <property type="protein sequence ID" value="TGZ85584.1"/>
    <property type="molecule type" value="Genomic_DNA"/>
</dbReference>
<keyword evidence="4 12" id="KW-0863">Zinc-finger</keyword>
<keyword evidence="16" id="KW-1185">Reference proteome</keyword>